<organism evidence="1 2">
    <name type="scientific">Actinoallomurus iriomotensis</name>
    <dbReference type="NCBI Taxonomy" id="478107"/>
    <lineage>
        <taxon>Bacteria</taxon>
        <taxon>Bacillati</taxon>
        <taxon>Actinomycetota</taxon>
        <taxon>Actinomycetes</taxon>
        <taxon>Streptosporangiales</taxon>
        <taxon>Thermomonosporaceae</taxon>
        <taxon>Actinoallomurus</taxon>
    </lineage>
</organism>
<dbReference type="Proteomes" id="UP001165074">
    <property type="component" value="Unassembled WGS sequence"/>
</dbReference>
<comment type="caution">
    <text evidence="1">The sequence shown here is derived from an EMBL/GenBank/DDBJ whole genome shotgun (WGS) entry which is preliminary data.</text>
</comment>
<keyword evidence="2" id="KW-1185">Reference proteome</keyword>
<evidence type="ECO:0000313" key="2">
    <source>
        <dbReference type="Proteomes" id="UP001165074"/>
    </source>
</evidence>
<accession>A0A9W6W3V1</accession>
<dbReference type="AlphaFoldDB" id="A0A9W6W3V1"/>
<gene>
    <name evidence="1" type="ORF">Airi02_077580</name>
</gene>
<dbReference type="EMBL" id="BSTK01000014">
    <property type="protein sequence ID" value="GLY89829.1"/>
    <property type="molecule type" value="Genomic_DNA"/>
</dbReference>
<evidence type="ECO:0000313" key="1">
    <source>
        <dbReference type="EMBL" id="GLY89829.1"/>
    </source>
</evidence>
<name>A0A9W6W3V1_9ACTN</name>
<proteinExistence type="predicted"/>
<sequence>MQPQVELGLVEPPLGVRLLEPFDDRLAFVVGDAQRPGVHGSGHVPILRARGGGDHRGFPRLAPEVIPHTVSLSWGR</sequence>
<protein>
    <submittedName>
        <fullName evidence="1">Uncharacterized protein</fullName>
    </submittedName>
</protein>
<reference evidence="1" key="1">
    <citation type="submission" date="2023-03" db="EMBL/GenBank/DDBJ databases">
        <title>Actinoallomurus iriomotensis NBRC 103684.</title>
        <authorList>
            <person name="Ichikawa N."/>
            <person name="Sato H."/>
            <person name="Tonouchi N."/>
        </authorList>
    </citation>
    <scope>NUCLEOTIDE SEQUENCE</scope>
    <source>
        <strain evidence="1">NBRC 103684</strain>
    </source>
</reference>